<keyword evidence="2" id="KW-1185">Reference proteome</keyword>
<evidence type="ECO:0000313" key="2">
    <source>
        <dbReference type="Proteomes" id="UP001160390"/>
    </source>
</evidence>
<gene>
    <name evidence="1" type="ORF">CCHLO57077_00018388</name>
</gene>
<sequence>MKVLIVQNYSTNQPWGQLTLDSICSHVVRSCPDAQVDICNVVDGGIPPPIDEYALIVLTGGTFNLIAEKPLPWVQRVIDLIKDVSNEGNERTKLVGFCWGHQVTHHALGGQLSIVDGTRILHKFHKRCVKTNASGFTPLEEGNENFISDSGRILTLQSHPELTGAISRSLIDGDDGSYVNNVRSDSGAELQHNNSQHDGGMVWNRIMRWVLDG</sequence>
<dbReference type="Proteomes" id="UP001160390">
    <property type="component" value="Unassembled WGS sequence"/>
</dbReference>
<reference evidence="1" key="1">
    <citation type="submission" date="2023-01" db="EMBL/GenBank/DDBJ databases">
        <authorList>
            <person name="Piombo E."/>
        </authorList>
    </citation>
    <scope>NUCLEOTIDE SEQUENCE</scope>
</reference>
<dbReference type="PANTHER" id="PTHR42695">
    <property type="entry name" value="GLUTAMINE AMIDOTRANSFERASE YLR126C-RELATED"/>
    <property type="match status" value="1"/>
</dbReference>
<organism evidence="1 2">
    <name type="scientific">Clonostachys chloroleuca</name>
    <dbReference type="NCBI Taxonomy" id="1926264"/>
    <lineage>
        <taxon>Eukaryota</taxon>
        <taxon>Fungi</taxon>
        <taxon>Dikarya</taxon>
        <taxon>Ascomycota</taxon>
        <taxon>Pezizomycotina</taxon>
        <taxon>Sordariomycetes</taxon>
        <taxon>Hypocreomycetidae</taxon>
        <taxon>Hypocreales</taxon>
        <taxon>Bionectriaceae</taxon>
        <taxon>Clonostachys</taxon>
    </lineage>
</organism>
<protein>
    <recommendedName>
        <fullName evidence="3">Glutamine amidotransferase domain-containing protein</fullName>
    </recommendedName>
</protein>
<comment type="caution">
    <text evidence="1">The sequence shown here is derived from an EMBL/GenBank/DDBJ whole genome shotgun (WGS) entry which is preliminary data.</text>
</comment>
<dbReference type="InterPro" id="IPR029062">
    <property type="entry name" value="Class_I_gatase-like"/>
</dbReference>
<proteinExistence type="predicted"/>
<name>A0AA35M977_9HYPO</name>
<dbReference type="Gene3D" id="3.40.50.880">
    <property type="match status" value="1"/>
</dbReference>
<accession>A0AA35M977</accession>
<dbReference type="PANTHER" id="PTHR42695:SF5">
    <property type="entry name" value="GLUTAMINE AMIDOTRANSFERASE YLR126C-RELATED"/>
    <property type="match status" value="1"/>
</dbReference>
<dbReference type="GO" id="GO:0005829">
    <property type="term" value="C:cytosol"/>
    <property type="evidence" value="ECO:0007669"/>
    <property type="project" value="TreeGrafter"/>
</dbReference>
<dbReference type="EMBL" id="CABFNP030001204">
    <property type="protein sequence ID" value="CAI6092374.1"/>
    <property type="molecule type" value="Genomic_DNA"/>
</dbReference>
<evidence type="ECO:0000313" key="1">
    <source>
        <dbReference type="EMBL" id="CAI6092374.1"/>
    </source>
</evidence>
<dbReference type="AlphaFoldDB" id="A0AA35M977"/>
<dbReference type="InterPro" id="IPR044992">
    <property type="entry name" value="ChyE-like"/>
</dbReference>
<dbReference type="SUPFAM" id="SSF52317">
    <property type="entry name" value="Class I glutamine amidotransferase-like"/>
    <property type="match status" value="1"/>
</dbReference>
<evidence type="ECO:0008006" key="3">
    <source>
        <dbReference type="Google" id="ProtNLM"/>
    </source>
</evidence>